<keyword evidence="17" id="KW-1185">Reference proteome</keyword>
<dbReference type="EMBL" id="JPGY02000001">
    <property type="protein sequence ID" value="KRU12284.1"/>
    <property type="molecule type" value="Genomic_DNA"/>
</dbReference>
<dbReference type="NCBIfam" id="TIGR01499">
    <property type="entry name" value="folC"/>
    <property type="match status" value="1"/>
</dbReference>
<dbReference type="Proteomes" id="UP000030905">
    <property type="component" value="Chromosome"/>
</dbReference>
<evidence type="ECO:0000256" key="3">
    <source>
        <dbReference type="ARBA" id="ARBA00013025"/>
    </source>
</evidence>
<evidence type="ECO:0000256" key="2">
    <source>
        <dbReference type="ARBA" id="ARBA00008276"/>
    </source>
</evidence>
<dbReference type="PIRSF" id="PIRSF001563">
    <property type="entry name" value="Folylpolyglu_synth"/>
    <property type="match status" value="1"/>
</dbReference>
<dbReference type="SUPFAM" id="SSF53244">
    <property type="entry name" value="MurD-like peptide ligases, peptide-binding domain"/>
    <property type="match status" value="1"/>
</dbReference>
<keyword evidence="6 11" id="KW-0547">Nucleotide-binding</keyword>
<dbReference type="InterPro" id="IPR013221">
    <property type="entry name" value="Mur_ligase_cen"/>
</dbReference>
<keyword evidence="8" id="KW-0460">Magnesium</keyword>
<dbReference type="InterPro" id="IPR001645">
    <property type="entry name" value="Folylpolyglutamate_synth"/>
</dbReference>
<evidence type="ECO:0000256" key="9">
    <source>
        <dbReference type="ARBA" id="ARBA00030592"/>
    </source>
</evidence>
<dbReference type="RefSeq" id="WP_003443535.1">
    <property type="nucleotide sequence ID" value="NZ_ANZB01000004.1"/>
</dbReference>
<dbReference type="KEGG" id="cpat:CLPA_c16450"/>
<dbReference type="PANTHER" id="PTHR11136:SF0">
    <property type="entry name" value="DIHYDROFOLATE SYNTHETASE-RELATED"/>
    <property type="match status" value="1"/>
</dbReference>
<dbReference type="Gene3D" id="3.40.1190.10">
    <property type="entry name" value="Mur-like, catalytic domain"/>
    <property type="match status" value="1"/>
</dbReference>
<name>A0A0H3J9D8_CLOPA</name>
<evidence type="ECO:0000313" key="16">
    <source>
        <dbReference type="Proteomes" id="UP000028042"/>
    </source>
</evidence>
<feature type="domain" description="Mur ligase C-terminal" evidence="12">
    <location>
        <begin position="301"/>
        <end position="420"/>
    </location>
</feature>
<dbReference type="Pfam" id="PF02875">
    <property type="entry name" value="Mur_ligase_C"/>
    <property type="match status" value="1"/>
</dbReference>
<dbReference type="GO" id="GO:0008841">
    <property type="term" value="F:dihydrofolate synthase activity"/>
    <property type="evidence" value="ECO:0007669"/>
    <property type="project" value="TreeGrafter"/>
</dbReference>
<dbReference type="EC" id="6.3.2.17" evidence="3"/>
<reference evidence="14 17" key="1">
    <citation type="journal article" date="2015" name="Genome Announc.">
        <title>Complete Genome Sequence of the Nitrogen-Fixing and Solvent-Producing Clostridium pasteurianum DSM 525.</title>
        <authorList>
            <person name="Poehlein A."/>
            <person name="Grosse-Honebrink A."/>
            <person name="Zhang Y."/>
            <person name="Minton N.P."/>
            <person name="Daniel R."/>
        </authorList>
    </citation>
    <scope>NUCLEOTIDE SEQUENCE [LARGE SCALE GENOMIC DNA]</scope>
    <source>
        <strain evidence="14">DSM 525</strain>
        <strain evidence="17">DSM 525 / ATCC 6013</strain>
    </source>
</reference>
<dbReference type="PATRIC" id="fig|1262449.3.peg.1483"/>
<evidence type="ECO:0000313" key="15">
    <source>
        <dbReference type="EMBL" id="KRU12284.1"/>
    </source>
</evidence>
<dbReference type="SUPFAM" id="SSF53623">
    <property type="entry name" value="MurD-like peptide ligases, catalytic domain"/>
    <property type="match status" value="1"/>
</dbReference>
<evidence type="ECO:0000256" key="4">
    <source>
        <dbReference type="ARBA" id="ARBA00022598"/>
    </source>
</evidence>
<dbReference type="InterPro" id="IPR036565">
    <property type="entry name" value="Mur-like_cat_sf"/>
</dbReference>
<gene>
    <name evidence="14" type="primary">folC</name>
    <name evidence="14" type="ORF">CLPA_c16450</name>
    <name evidence="15" type="ORF">CP6013_01531</name>
</gene>
<proteinExistence type="inferred from homology"/>
<dbReference type="GO" id="GO:0005737">
    <property type="term" value="C:cytoplasm"/>
    <property type="evidence" value="ECO:0007669"/>
    <property type="project" value="TreeGrafter"/>
</dbReference>
<dbReference type="GO" id="GO:0005524">
    <property type="term" value="F:ATP binding"/>
    <property type="evidence" value="ECO:0007669"/>
    <property type="project" value="UniProtKB-KW"/>
</dbReference>
<protein>
    <recommendedName>
        <fullName evidence="3">tetrahydrofolate synthase</fullName>
        <ecNumber evidence="3">6.3.2.17</ecNumber>
    </recommendedName>
    <alternativeName>
        <fullName evidence="9">Tetrahydrofolylpolyglutamate synthase</fullName>
    </alternativeName>
</protein>
<reference evidence="15 16" key="3">
    <citation type="journal article" name="Genome Announc.">
        <title>Improved Draft Genome Sequence of Clostridium pasteurianum Strain ATCC 6013 (DSM 525) Using a Hybrid Next-Generation Sequencing Approach.</title>
        <authorList>
            <person name="Pyne M.E."/>
            <person name="Utturkar S."/>
            <person name="Brown S.D."/>
            <person name="Moo-Young M."/>
            <person name="Chung D.A."/>
            <person name="Chou C.P."/>
        </authorList>
    </citation>
    <scope>NUCLEOTIDE SEQUENCE [LARGE SCALE GENOMIC DNA]</scope>
    <source>
        <strain evidence="15 16">ATCC 6013</strain>
    </source>
</reference>
<dbReference type="InterPro" id="IPR018109">
    <property type="entry name" value="Folylpolyglutamate_synth_CS"/>
</dbReference>
<dbReference type="EMBL" id="CP009268">
    <property type="protein sequence ID" value="AJA51708.1"/>
    <property type="molecule type" value="Genomic_DNA"/>
</dbReference>
<keyword evidence="7 11" id="KW-0067">ATP-binding</keyword>
<keyword evidence="4 11" id="KW-0436">Ligase</keyword>
<sequence>MNYRETMHYIKDTAKFGSNYGLSRTKKILEFLGNPEKKLKCIHIAGTNGKGSVTAMVSKILVETGYSVGMYTSPFIEEFEERIQISGKNIPKNDLCKVVTELSTAVDKVIEMGYEHPTEFEIITCAALLYFYKKEVDYAVIEVGLGGRLDSTNVITPLISVITSISYDHMNILGNTLTEIAHEKAGIIKDNIPVILYPQKEESEIVIEETCEKHNSKLIKVSRESVEFIDTFKSQEDLKYYQHIKVTTKDKIYNIKLSLLGKYQLLNCSTAIHCIEELRAMGINIKDEHIERALEKVVWRGRLEVLSDYPLIVLDGAHNIDGIKNLSESIDSYFTYDNIVLILGILADKEVESMVKIITPKAKNIITVTPHSDRAEIAKDLCDIVKKFNSNCESFDDYRKAFIKAKKYCNNNDLLLISGSLYMIGDMRKIINSSIEFVQ</sequence>
<comment type="similarity">
    <text evidence="2 11">Belongs to the folylpolyglutamate synthase family.</text>
</comment>
<dbReference type="GeneID" id="93073810"/>
<accession>A0A0H3J9D8</accession>
<dbReference type="eggNOG" id="COG0285">
    <property type="taxonomic scope" value="Bacteria"/>
</dbReference>
<reference evidence="15" key="2">
    <citation type="submission" date="2015-10" db="EMBL/GenBank/DDBJ databases">
        <title>Improved Draft Genome Sequence of Clostridium pasteurianum Strain ATCC 6013 (DSM 525) Using a Hybrid Next-Generation Sequencing Approach.</title>
        <authorList>
            <person name="Pyne M.E."/>
            <person name="Utturkar S.M."/>
            <person name="Brown S.D."/>
            <person name="Moo-Young M."/>
            <person name="Chung D.A."/>
            <person name="Chou P.C."/>
        </authorList>
    </citation>
    <scope>NUCLEOTIDE SEQUENCE</scope>
    <source>
        <strain evidence="15">ATCC 6013</strain>
    </source>
</reference>
<dbReference type="AlphaFoldDB" id="A0A0H3J9D8"/>
<dbReference type="GO" id="GO:0004326">
    <property type="term" value="F:tetrahydrofolylpolyglutamate synthase activity"/>
    <property type="evidence" value="ECO:0007669"/>
    <property type="project" value="UniProtKB-EC"/>
</dbReference>
<comment type="catalytic activity">
    <reaction evidence="10">
        <text>(6S)-5,6,7,8-tetrahydrofolyl-(gamma-L-Glu)(n) + L-glutamate + ATP = (6S)-5,6,7,8-tetrahydrofolyl-(gamma-L-Glu)(n+1) + ADP + phosphate + H(+)</text>
        <dbReference type="Rhea" id="RHEA:10580"/>
        <dbReference type="Rhea" id="RHEA-COMP:14738"/>
        <dbReference type="Rhea" id="RHEA-COMP:14740"/>
        <dbReference type="ChEBI" id="CHEBI:15378"/>
        <dbReference type="ChEBI" id="CHEBI:29985"/>
        <dbReference type="ChEBI" id="CHEBI:30616"/>
        <dbReference type="ChEBI" id="CHEBI:43474"/>
        <dbReference type="ChEBI" id="CHEBI:141005"/>
        <dbReference type="ChEBI" id="CHEBI:456216"/>
        <dbReference type="EC" id="6.3.2.17"/>
    </reaction>
</comment>
<evidence type="ECO:0000313" key="17">
    <source>
        <dbReference type="Proteomes" id="UP000030905"/>
    </source>
</evidence>
<evidence type="ECO:0000313" key="14">
    <source>
        <dbReference type="EMBL" id="AJA51708.1"/>
    </source>
</evidence>
<evidence type="ECO:0000256" key="10">
    <source>
        <dbReference type="ARBA" id="ARBA00047493"/>
    </source>
</evidence>
<dbReference type="Gene3D" id="3.90.190.20">
    <property type="entry name" value="Mur ligase, C-terminal domain"/>
    <property type="match status" value="1"/>
</dbReference>
<evidence type="ECO:0000259" key="12">
    <source>
        <dbReference type="Pfam" id="PF02875"/>
    </source>
</evidence>
<evidence type="ECO:0000256" key="7">
    <source>
        <dbReference type="ARBA" id="ARBA00022840"/>
    </source>
</evidence>
<keyword evidence="5" id="KW-0479">Metal-binding</keyword>
<dbReference type="Pfam" id="PF08245">
    <property type="entry name" value="Mur_ligase_M"/>
    <property type="match status" value="1"/>
</dbReference>
<dbReference type="PROSITE" id="PS01011">
    <property type="entry name" value="FOLYLPOLYGLU_SYNT_1"/>
    <property type="match status" value="1"/>
</dbReference>
<organism evidence="14 17">
    <name type="scientific">Clostridium pasteurianum DSM 525 = ATCC 6013</name>
    <dbReference type="NCBI Taxonomy" id="1262449"/>
    <lineage>
        <taxon>Bacteria</taxon>
        <taxon>Bacillati</taxon>
        <taxon>Bacillota</taxon>
        <taxon>Clostridia</taxon>
        <taxon>Eubacteriales</taxon>
        <taxon>Clostridiaceae</taxon>
        <taxon>Clostridium</taxon>
    </lineage>
</organism>
<evidence type="ECO:0000256" key="11">
    <source>
        <dbReference type="PIRNR" id="PIRNR001563"/>
    </source>
</evidence>
<evidence type="ECO:0000256" key="5">
    <source>
        <dbReference type="ARBA" id="ARBA00022723"/>
    </source>
</evidence>
<dbReference type="FunFam" id="3.40.1190.10:FF:000011">
    <property type="entry name" value="Folylpolyglutamate synthase/dihydrofolate synthase"/>
    <property type="match status" value="1"/>
</dbReference>
<dbReference type="PANTHER" id="PTHR11136">
    <property type="entry name" value="FOLYLPOLYGLUTAMATE SYNTHASE-RELATED"/>
    <property type="match status" value="1"/>
</dbReference>
<dbReference type="InterPro" id="IPR036615">
    <property type="entry name" value="Mur_ligase_C_dom_sf"/>
</dbReference>
<evidence type="ECO:0000259" key="13">
    <source>
        <dbReference type="Pfam" id="PF08245"/>
    </source>
</evidence>
<evidence type="ECO:0000256" key="6">
    <source>
        <dbReference type="ARBA" id="ARBA00022741"/>
    </source>
</evidence>
<dbReference type="GO" id="GO:0046872">
    <property type="term" value="F:metal ion binding"/>
    <property type="evidence" value="ECO:0007669"/>
    <property type="project" value="UniProtKB-KW"/>
</dbReference>
<dbReference type="KEGG" id="cpae:CPAST_c16450"/>
<dbReference type="PROSITE" id="PS01012">
    <property type="entry name" value="FOLYLPOLYGLU_SYNT_2"/>
    <property type="match status" value="1"/>
</dbReference>
<evidence type="ECO:0000256" key="8">
    <source>
        <dbReference type="ARBA" id="ARBA00022842"/>
    </source>
</evidence>
<evidence type="ECO:0000256" key="1">
    <source>
        <dbReference type="ARBA" id="ARBA00001946"/>
    </source>
</evidence>
<feature type="domain" description="Mur ligase central" evidence="13">
    <location>
        <begin position="44"/>
        <end position="273"/>
    </location>
</feature>
<dbReference type="InterPro" id="IPR004101">
    <property type="entry name" value="Mur_ligase_C"/>
</dbReference>
<comment type="cofactor">
    <cofactor evidence="1">
        <name>Mg(2+)</name>
        <dbReference type="ChEBI" id="CHEBI:18420"/>
    </cofactor>
</comment>
<dbReference type="Proteomes" id="UP000028042">
    <property type="component" value="Unassembled WGS sequence"/>
</dbReference>